<dbReference type="InterPro" id="IPR023210">
    <property type="entry name" value="NADP_OxRdtase_dom"/>
</dbReference>
<dbReference type="EMBL" id="WJHE01000202">
    <property type="protein sequence ID" value="MST32057.1"/>
    <property type="molecule type" value="Genomic_DNA"/>
</dbReference>
<dbReference type="SUPFAM" id="SSF51430">
    <property type="entry name" value="NAD(P)-linked oxidoreductase"/>
    <property type="match status" value="1"/>
</dbReference>
<comment type="caution">
    <text evidence="3">The sequence shown here is derived from an EMBL/GenBank/DDBJ whole genome shotgun (WGS) entry which is preliminary data.</text>
</comment>
<accession>A0ABW9QQG7</accession>
<dbReference type="Gene3D" id="3.20.20.100">
    <property type="entry name" value="NADP-dependent oxidoreductase domain"/>
    <property type="match status" value="1"/>
</dbReference>
<dbReference type="Proteomes" id="UP000437736">
    <property type="component" value="Unassembled WGS sequence"/>
</dbReference>
<dbReference type="PANTHER" id="PTHR42686">
    <property type="entry name" value="GH17980P-RELATED"/>
    <property type="match status" value="1"/>
</dbReference>
<name>A0ABW9QQG7_9ACTN</name>
<evidence type="ECO:0000313" key="3">
    <source>
        <dbReference type="EMBL" id="MST32057.1"/>
    </source>
</evidence>
<evidence type="ECO:0000256" key="1">
    <source>
        <dbReference type="SAM" id="MobiDB-lite"/>
    </source>
</evidence>
<gene>
    <name evidence="3" type="ORF">GHK86_04865</name>
</gene>
<dbReference type="InterPro" id="IPR036812">
    <property type="entry name" value="NAD(P)_OxRdtase_dom_sf"/>
</dbReference>
<evidence type="ECO:0000313" key="4">
    <source>
        <dbReference type="Proteomes" id="UP000437736"/>
    </source>
</evidence>
<sequence>MRSDAGTVPGQRSEDDHGPHGPMACRLGFGCASLFRLRGRRERLRLLACAYDNGIEHFDTAPMYGLGASERELGAFASGPRGNVTLLTKFGRSVAPLGRAARPLQAPLGRRVTAALDTIAREGVVRRVNAALYRPPDYGVAAARGSLEASCRRLGRDRIDILAVHDPPPGVLPPDDLPGWLDEACASGRVGAWGLAGHHSTAVAWGHHLDRPLPVLQYQSDYRSAPVAGMADSYITYGFLRGQLARIRSLLDTRPDLCEHWSGRLQMSLAGDGLADALLEHELAKNVGGVVLIASSREQRIVRAATVAHRHAQQRPAERIRRAAILTDFATACRLASG</sequence>
<keyword evidence="4" id="KW-1185">Reference proteome</keyword>
<feature type="region of interest" description="Disordered" evidence="1">
    <location>
        <begin position="1"/>
        <end position="20"/>
    </location>
</feature>
<dbReference type="InterPro" id="IPR020471">
    <property type="entry name" value="AKR"/>
</dbReference>
<dbReference type="Pfam" id="PF00248">
    <property type="entry name" value="Aldo_ket_red"/>
    <property type="match status" value="1"/>
</dbReference>
<organism evidence="3 4">
    <name type="scientific">Acidiferrimicrobium australe</name>
    <dbReference type="NCBI Taxonomy" id="2664430"/>
    <lineage>
        <taxon>Bacteria</taxon>
        <taxon>Bacillati</taxon>
        <taxon>Actinomycetota</taxon>
        <taxon>Acidimicrobiia</taxon>
        <taxon>Acidimicrobiales</taxon>
        <taxon>Acidimicrobiaceae</taxon>
        <taxon>Acidiferrimicrobium</taxon>
    </lineage>
</organism>
<proteinExistence type="predicted"/>
<protein>
    <recommendedName>
        <fullName evidence="2">NADP-dependent oxidoreductase domain-containing protein</fullName>
    </recommendedName>
</protein>
<feature type="domain" description="NADP-dependent oxidoreductase" evidence="2">
    <location>
        <begin position="27"/>
        <end position="222"/>
    </location>
</feature>
<evidence type="ECO:0000259" key="2">
    <source>
        <dbReference type="Pfam" id="PF00248"/>
    </source>
</evidence>
<dbReference type="PANTHER" id="PTHR42686:SF1">
    <property type="entry name" value="GH17980P-RELATED"/>
    <property type="match status" value="1"/>
</dbReference>
<reference evidence="3 4" key="1">
    <citation type="submission" date="2019-11" db="EMBL/GenBank/DDBJ databases">
        <title>Acidiferrimicrobium australis gen. nov., sp. nov., an acidophilic and obligately heterotrophic, member of the Actinobacteria that catalyses dissimilatory oxido- reduction of iron isolated from metal-rich acidic water in Chile.</title>
        <authorList>
            <person name="Gonzalez D."/>
            <person name="Huber K."/>
            <person name="Hedrich S."/>
            <person name="Rojas-Villalobos C."/>
            <person name="Quatrini R."/>
            <person name="Dinamarca M.A."/>
            <person name="Schwarz A."/>
            <person name="Canales C."/>
            <person name="Nancucheo I."/>
        </authorList>
    </citation>
    <scope>NUCLEOTIDE SEQUENCE [LARGE SCALE GENOMIC DNA]</scope>
    <source>
        <strain evidence="3 4">USS-CCA1</strain>
    </source>
</reference>